<dbReference type="EMBL" id="PZCM01000003">
    <property type="protein sequence ID" value="PTG28236.1"/>
    <property type="molecule type" value="Genomic_DNA"/>
</dbReference>
<evidence type="ECO:0000256" key="1">
    <source>
        <dbReference type="SAM" id="Phobius"/>
    </source>
</evidence>
<accession>A0AAE5SYG7</accession>
<dbReference type="RefSeq" id="WP_037574900.1">
    <property type="nucleotide sequence ID" value="NZ_BMDK01000002.1"/>
</dbReference>
<evidence type="ECO:0000313" key="7">
    <source>
        <dbReference type="Proteomes" id="UP000242144"/>
    </source>
</evidence>
<dbReference type="Proteomes" id="UP000242704">
    <property type="component" value="Unassembled WGS sequence"/>
</dbReference>
<dbReference type="Proteomes" id="UP000242144">
    <property type="component" value="Unassembled WGS sequence"/>
</dbReference>
<keyword evidence="1" id="KW-0812">Transmembrane</keyword>
<evidence type="ECO:0000313" key="3">
    <source>
        <dbReference type="EMBL" id="PTG13199.1"/>
    </source>
</evidence>
<evidence type="ECO:0000313" key="6">
    <source>
        <dbReference type="Proteomes" id="UP000242008"/>
    </source>
</evidence>
<comment type="caution">
    <text evidence="3">The sequence shown here is derived from an EMBL/GenBank/DDBJ whole genome shotgun (WGS) entry which is preliminary data.</text>
</comment>
<feature type="transmembrane region" description="Helical" evidence="1">
    <location>
        <begin position="59"/>
        <end position="79"/>
    </location>
</feature>
<feature type="transmembrane region" description="Helical" evidence="1">
    <location>
        <begin position="33"/>
        <end position="52"/>
    </location>
</feature>
<evidence type="ECO:0000313" key="2">
    <source>
        <dbReference type="EMBL" id="MDQ7174452.1"/>
    </source>
</evidence>
<keyword evidence="1" id="KW-0472">Membrane</keyword>
<evidence type="ECO:0000313" key="9">
    <source>
        <dbReference type="Proteomes" id="UP001240157"/>
    </source>
</evidence>
<dbReference type="EMBL" id="JAVGJF010000001">
    <property type="protein sequence ID" value="MDQ7174452.1"/>
    <property type="molecule type" value="Genomic_DNA"/>
</dbReference>
<protein>
    <submittedName>
        <fullName evidence="3">Uncharacterized protein</fullName>
    </submittedName>
</protein>
<evidence type="ECO:0000313" key="4">
    <source>
        <dbReference type="EMBL" id="PTG28236.1"/>
    </source>
</evidence>
<reference evidence="2 9" key="3">
    <citation type="submission" date="2023-08" db="EMBL/GenBank/DDBJ databases">
        <title>Whole genome sequencing of Staphylococcus chromogenes NNSch 2386.</title>
        <authorList>
            <person name="Kropotov V.S."/>
            <person name="Boriskina E.V."/>
            <person name="Gordinskaya N.A."/>
            <person name="Shkurkina I.S."/>
            <person name="Kryazhev D.V."/>
            <person name="Alekseeva A.E."/>
            <person name="Makhova M.A."/>
        </authorList>
    </citation>
    <scope>NUCLEOTIDE SEQUENCE [LARGE SCALE GENOMIC DNA]</scope>
    <source>
        <strain evidence="2 9">NNSch 2386</strain>
    </source>
</reference>
<reference evidence="3" key="2">
    <citation type="submission" date="2018-03" db="EMBL/GenBank/DDBJ databases">
        <authorList>
            <person name="Naushad S."/>
        </authorList>
    </citation>
    <scope>NUCLEOTIDE SEQUENCE</scope>
    <source>
        <strain evidence="4">SNUC 105</strain>
        <strain evidence="5">SNUC 1363</strain>
        <strain evidence="3">SNUC 505</strain>
    </source>
</reference>
<dbReference type="EMBL" id="PZAO01000003">
    <property type="protein sequence ID" value="PTG71033.1"/>
    <property type="molecule type" value="Genomic_DNA"/>
</dbReference>
<reference evidence="6 7" key="1">
    <citation type="journal article" date="2016" name="Front. Microbiol.">
        <title>Comprehensive Phylogenetic Analysis of Bovine Non-aureus Staphylococci Species Based on Whole-Genome Sequencing.</title>
        <authorList>
            <person name="Naushad S."/>
            <person name="Barkema H.W."/>
            <person name="Luby C."/>
            <person name="Condas L.A."/>
            <person name="Nobrega D.B."/>
            <person name="Carson D.A."/>
            <person name="De Buck J."/>
        </authorList>
    </citation>
    <scope>NUCLEOTIDE SEQUENCE [LARGE SCALE GENOMIC DNA]</scope>
    <source>
        <strain evidence="4 7">SNUC 105</strain>
        <strain evidence="5 6">SNUC 1363</strain>
        <strain evidence="3 8">SNUC 505</strain>
    </source>
</reference>
<dbReference type="AlphaFoldDB" id="A0AAE5SYG7"/>
<dbReference type="EMBL" id="PZBZ01000039">
    <property type="protein sequence ID" value="PTG13199.1"/>
    <property type="molecule type" value="Genomic_DNA"/>
</dbReference>
<organism evidence="3 8">
    <name type="scientific">Staphylococcus chromogenes</name>
    <name type="common">Staphylococcus hyicus subsp. chromogenes</name>
    <dbReference type="NCBI Taxonomy" id="46126"/>
    <lineage>
        <taxon>Bacteria</taxon>
        <taxon>Bacillati</taxon>
        <taxon>Bacillota</taxon>
        <taxon>Bacilli</taxon>
        <taxon>Bacillales</taxon>
        <taxon>Staphylococcaceae</taxon>
        <taxon>Staphylococcus</taxon>
    </lineage>
</organism>
<dbReference type="Proteomes" id="UP000242008">
    <property type="component" value="Unassembled WGS sequence"/>
</dbReference>
<dbReference type="Proteomes" id="UP001240157">
    <property type="component" value="Unassembled WGS sequence"/>
</dbReference>
<proteinExistence type="predicted"/>
<keyword evidence="6" id="KW-1185">Reference proteome</keyword>
<name>A0AAE5SYG7_STACR</name>
<evidence type="ECO:0000313" key="5">
    <source>
        <dbReference type="EMBL" id="PTG71033.1"/>
    </source>
</evidence>
<evidence type="ECO:0000313" key="8">
    <source>
        <dbReference type="Proteomes" id="UP000242704"/>
    </source>
</evidence>
<keyword evidence="1" id="KW-1133">Transmembrane helix</keyword>
<gene>
    <name evidence="4" type="ORF">BU638_03865</name>
    <name evidence="3" type="ORF">BU653_07935</name>
    <name evidence="5" type="ORF">BU676_02150</name>
    <name evidence="2" type="ORF">RCF65_00445</name>
</gene>
<sequence>MDIKKIKLLAILSNVLIVLGLISLFFIHTIVAIIFFLLSLGLSLVVFNMMFNGKKWIRIIVNASYAIVLIIVIAVLLAMT</sequence>